<dbReference type="InterPro" id="IPR011712">
    <property type="entry name" value="Sig_transdc_His_kin_sub3_dim/P"/>
</dbReference>
<evidence type="ECO:0000256" key="4">
    <source>
        <dbReference type="ARBA" id="ARBA00022679"/>
    </source>
</evidence>
<comment type="catalytic activity">
    <reaction evidence="1">
        <text>ATP + protein L-histidine = ADP + protein N-phospho-L-histidine.</text>
        <dbReference type="EC" id="2.7.13.3"/>
    </reaction>
</comment>
<reference evidence="10 11" key="1">
    <citation type="submission" date="2018-07" db="EMBL/GenBank/DDBJ databases">
        <title>High-quality-draft genome sequence of Gaiella occulta.</title>
        <authorList>
            <person name="Severino R."/>
            <person name="Froufe H.J.C."/>
            <person name="Rainey F.A."/>
            <person name="Barroso C."/>
            <person name="Albuquerque L."/>
            <person name="Lobo-Da-Cunha A."/>
            <person name="Da Costa M.S."/>
            <person name="Egas C."/>
        </authorList>
    </citation>
    <scope>NUCLEOTIDE SEQUENCE [LARGE SCALE GENOMIC DNA]</scope>
    <source>
        <strain evidence="10 11">F2-233</strain>
    </source>
</reference>
<evidence type="ECO:0000313" key="11">
    <source>
        <dbReference type="Proteomes" id="UP000254134"/>
    </source>
</evidence>
<dbReference type="SUPFAM" id="SSF55874">
    <property type="entry name" value="ATPase domain of HSP90 chaperone/DNA topoisomerase II/histidine kinase"/>
    <property type="match status" value="1"/>
</dbReference>
<evidence type="ECO:0000256" key="1">
    <source>
        <dbReference type="ARBA" id="ARBA00000085"/>
    </source>
</evidence>
<feature type="domain" description="Signal transduction histidine kinase subgroup 3 dimerisation and phosphoacceptor" evidence="9">
    <location>
        <begin position="16"/>
        <end position="84"/>
    </location>
</feature>
<dbReference type="InterPro" id="IPR050482">
    <property type="entry name" value="Sensor_HK_TwoCompSys"/>
</dbReference>
<evidence type="ECO:0000256" key="7">
    <source>
        <dbReference type="ARBA" id="ARBA00022840"/>
    </source>
</evidence>
<dbReference type="GO" id="GO:0046983">
    <property type="term" value="F:protein dimerization activity"/>
    <property type="evidence" value="ECO:0007669"/>
    <property type="project" value="InterPro"/>
</dbReference>
<accession>A0A7M2YUR6</accession>
<keyword evidence="5" id="KW-0547">Nucleotide-binding</keyword>
<protein>
    <recommendedName>
        <fullName evidence="2">histidine kinase</fullName>
        <ecNumber evidence="2">2.7.13.3</ecNumber>
    </recommendedName>
</protein>
<keyword evidence="3" id="KW-0597">Phosphoprotein</keyword>
<reference evidence="11" key="2">
    <citation type="journal article" date="2019" name="MicrobiologyOpen">
        <title>High-quality draft genome sequence of Gaiella occulta isolated from a 150 meter deep mineral water borehole and comparison with the genome sequences of other deep-branching lineages of the phylum Actinobacteria.</title>
        <authorList>
            <person name="Severino R."/>
            <person name="Froufe H.J.C."/>
            <person name="Barroso C."/>
            <person name="Albuquerque L."/>
            <person name="Lobo-da-Cunha A."/>
            <person name="da Costa M.S."/>
            <person name="Egas C."/>
        </authorList>
    </citation>
    <scope>NUCLEOTIDE SEQUENCE [LARGE SCALE GENOMIC DNA]</scope>
    <source>
        <strain evidence="11">F2-233</strain>
    </source>
</reference>
<dbReference type="Gene3D" id="1.20.5.1930">
    <property type="match status" value="1"/>
</dbReference>
<dbReference type="GO" id="GO:0016020">
    <property type="term" value="C:membrane"/>
    <property type="evidence" value="ECO:0007669"/>
    <property type="project" value="InterPro"/>
</dbReference>
<keyword evidence="11" id="KW-1185">Reference proteome</keyword>
<dbReference type="OrthoDB" id="144293at2"/>
<dbReference type="AlphaFoldDB" id="A0A7M2YUR6"/>
<dbReference type="GO" id="GO:0000155">
    <property type="term" value="F:phosphorelay sensor kinase activity"/>
    <property type="evidence" value="ECO:0007669"/>
    <property type="project" value="InterPro"/>
</dbReference>
<dbReference type="Proteomes" id="UP000254134">
    <property type="component" value="Unassembled WGS sequence"/>
</dbReference>
<name>A0A7M2YUR6_9ACTN</name>
<dbReference type="Gene3D" id="3.30.565.10">
    <property type="entry name" value="Histidine kinase-like ATPase, C-terminal domain"/>
    <property type="match status" value="1"/>
</dbReference>
<keyword evidence="6 10" id="KW-0418">Kinase</keyword>
<dbReference type="RefSeq" id="WP_114796854.1">
    <property type="nucleotide sequence ID" value="NZ_QQZY01000006.1"/>
</dbReference>
<organism evidence="10 11">
    <name type="scientific">Gaiella occulta</name>
    <dbReference type="NCBI Taxonomy" id="1002870"/>
    <lineage>
        <taxon>Bacteria</taxon>
        <taxon>Bacillati</taxon>
        <taxon>Actinomycetota</taxon>
        <taxon>Thermoleophilia</taxon>
        <taxon>Gaiellales</taxon>
        <taxon>Gaiellaceae</taxon>
        <taxon>Gaiella</taxon>
    </lineage>
</organism>
<dbReference type="GO" id="GO:0005524">
    <property type="term" value="F:ATP binding"/>
    <property type="evidence" value="ECO:0007669"/>
    <property type="project" value="UniProtKB-KW"/>
</dbReference>
<keyword evidence="7" id="KW-0067">ATP-binding</keyword>
<dbReference type="PANTHER" id="PTHR24421">
    <property type="entry name" value="NITRATE/NITRITE SENSOR PROTEIN NARX-RELATED"/>
    <property type="match status" value="1"/>
</dbReference>
<comment type="caution">
    <text evidence="10">The sequence shown here is derived from an EMBL/GenBank/DDBJ whole genome shotgun (WGS) entry which is preliminary data.</text>
</comment>
<evidence type="ECO:0000256" key="5">
    <source>
        <dbReference type="ARBA" id="ARBA00022741"/>
    </source>
</evidence>
<keyword evidence="8" id="KW-0902">Two-component regulatory system</keyword>
<evidence type="ECO:0000256" key="8">
    <source>
        <dbReference type="ARBA" id="ARBA00023012"/>
    </source>
</evidence>
<dbReference type="Pfam" id="PF07730">
    <property type="entry name" value="HisKA_3"/>
    <property type="match status" value="1"/>
</dbReference>
<proteinExistence type="predicted"/>
<evidence type="ECO:0000313" key="10">
    <source>
        <dbReference type="EMBL" id="RDI73882.1"/>
    </source>
</evidence>
<evidence type="ECO:0000256" key="2">
    <source>
        <dbReference type="ARBA" id="ARBA00012438"/>
    </source>
</evidence>
<evidence type="ECO:0000259" key="9">
    <source>
        <dbReference type="Pfam" id="PF07730"/>
    </source>
</evidence>
<evidence type="ECO:0000256" key="6">
    <source>
        <dbReference type="ARBA" id="ARBA00022777"/>
    </source>
</evidence>
<sequence>MSDDGAAERLRAERDERRRLGELIHDGPVQQLAALAQMLDAARQALAAGDGEAADRIAARALEVSREASVDLREIVSSIEPEALRREGFAAAVGELTARLAARRGIAIELDVQAGDRLGEGARSALYQIVREALDQALRRGPPTRVSVSVTETPAGVELRVGDDGAQERRQAVLDGLAARAAELNGAFSSSTTETGTWIAVRLPPTAARR</sequence>
<keyword evidence="4" id="KW-0808">Transferase</keyword>
<dbReference type="EC" id="2.7.13.3" evidence="2"/>
<dbReference type="EMBL" id="QQZY01000006">
    <property type="protein sequence ID" value="RDI73882.1"/>
    <property type="molecule type" value="Genomic_DNA"/>
</dbReference>
<evidence type="ECO:0000256" key="3">
    <source>
        <dbReference type="ARBA" id="ARBA00022553"/>
    </source>
</evidence>
<gene>
    <name evidence="10" type="ORF">Gocc_2446</name>
</gene>
<dbReference type="PANTHER" id="PTHR24421:SF10">
    <property type="entry name" value="NITRATE_NITRITE SENSOR PROTEIN NARQ"/>
    <property type="match status" value="1"/>
</dbReference>
<dbReference type="InterPro" id="IPR036890">
    <property type="entry name" value="HATPase_C_sf"/>
</dbReference>